<dbReference type="AlphaFoldDB" id="L9VV29"/>
<dbReference type="Proteomes" id="UP000011599">
    <property type="component" value="Unassembled WGS sequence"/>
</dbReference>
<proteinExistence type="predicted"/>
<protein>
    <submittedName>
        <fullName evidence="2">Uncharacterized protein</fullName>
    </submittedName>
</protein>
<dbReference type="PATRIC" id="fig|1114856.3.peg.2078"/>
<comment type="caution">
    <text evidence="2">The sequence shown here is derived from an EMBL/GenBank/DDBJ whole genome shotgun (WGS) entry which is preliminary data.</text>
</comment>
<organism evidence="2 3">
    <name type="scientific">Natronorubrum tibetense GA33</name>
    <dbReference type="NCBI Taxonomy" id="1114856"/>
    <lineage>
        <taxon>Archaea</taxon>
        <taxon>Methanobacteriati</taxon>
        <taxon>Methanobacteriota</taxon>
        <taxon>Stenosarchaea group</taxon>
        <taxon>Halobacteria</taxon>
        <taxon>Halobacteriales</taxon>
        <taxon>Natrialbaceae</taxon>
        <taxon>Natronorubrum</taxon>
    </lineage>
</organism>
<sequence length="89" mass="9595">MAALVLLGVWVLVLFAATNAAAYSQWRATREYGAVDSTAPSCDDAANRWSDDSVSRNRIDSQPSESTARARDDRSTCGRRDDVGAVADD</sequence>
<dbReference type="EMBL" id="AOHW01000029">
    <property type="protein sequence ID" value="ELY41015.1"/>
    <property type="molecule type" value="Genomic_DNA"/>
</dbReference>
<feature type="compositionally biased region" description="Basic and acidic residues" evidence="1">
    <location>
        <begin position="68"/>
        <end position="83"/>
    </location>
</feature>
<keyword evidence="3" id="KW-1185">Reference proteome</keyword>
<evidence type="ECO:0000313" key="2">
    <source>
        <dbReference type="EMBL" id="ELY41015.1"/>
    </source>
</evidence>
<name>L9VV29_9EURY</name>
<feature type="compositionally biased region" description="Basic and acidic residues" evidence="1">
    <location>
        <begin position="45"/>
        <end position="59"/>
    </location>
</feature>
<evidence type="ECO:0000313" key="3">
    <source>
        <dbReference type="Proteomes" id="UP000011599"/>
    </source>
</evidence>
<feature type="region of interest" description="Disordered" evidence="1">
    <location>
        <begin position="37"/>
        <end position="89"/>
    </location>
</feature>
<evidence type="ECO:0000256" key="1">
    <source>
        <dbReference type="SAM" id="MobiDB-lite"/>
    </source>
</evidence>
<accession>L9VV29</accession>
<gene>
    <name evidence="2" type="ORF">C496_09986</name>
</gene>
<reference evidence="2 3" key="1">
    <citation type="journal article" date="2014" name="PLoS Genet.">
        <title>Phylogenetically driven sequencing of extremely halophilic archaea reveals strategies for static and dynamic osmo-response.</title>
        <authorList>
            <person name="Becker E.A."/>
            <person name="Seitzer P.M."/>
            <person name="Tritt A."/>
            <person name="Larsen D."/>
            <person name="Krusor M."/>
            <person name="Yao A.I."/>
            <person name="Wu D."/>
            <person name="Madern D."/>
            <person name="Eisen J.A."/>
            <person name="Darling A.E."/>
            <person name="Facciotti M.T."/>
        </authorList>
    </citation>
    <scope>NUCLEOTIDE SEQUENCE [LARGE SCALE GENOMIC DNA]</scope>
    <source>
        <strain evidence="2 3">GA33</strain>
    </source>
</reference>